<dbReference type="GO" id="GO:0004888">
    <property type="term" value="F:transmembrane signaling receptor activity"/>
    <property type="evidence" value="ECO:0007669"/>
    <property type="project" value="InterPro"/>
</dbReference>
<dbReference type="PRINTS" id="PR00260">
    <property type="entry name" value="CHEMTRNSDUCR"/>
</dbReference>
<dbReference type="GO" id="GO:0016020">
    <property type="term" value="C:membrane"/>
    <property type="evidence" value="ECO:0007669"/>
    <property type="project" value="InterPro"/>
</dbReference>
<dbReference type="AlphaFoldDB" id="A0A318TDR8"/>
<proteinExistence type="inferred from homology"/>
<dbReference type="Gene3D" id="6.10.340.10">
    <property type="match status" value="1"/>
</dbReference>
<dbReference type="PANTHER" id="PTHR32089:SF112">
    <property type="entry name" value="LYSOZYME-LIKE PROTEIN-RELATED"/>
    <property type="match status" value="1"/>
</dbReference>
<evidence type="ECO:0000259" key="6">
    <source>
        <dbReference type="PROSITE" id="PS50885"/>
    </source>
</evidence>
<evidence type="ECO:0000313" key="8">
    <source>
        <dbReference type="Proteomes" id="UP000248148"/>
    </source>
</evidence>
<dbReference type="RefSeq" id="WP_110780751.1">
    <property type="nucleotide sequence ID" value="NZ_QJTI01000009.1"/>
</dbReference>
<dbReference type="InterPro" id="IPR004089">
    <property type="entry name" value="MCPsignal_dom"/>
</dbReference>
<keyword evidence="4" id="KW-0812">Transmembrane</keyword>
<dbReference type="SUPFAM" id="SSF58104">
    <property type="entry name" value="Methyl-accepting chemotaxis protein (MCP) signaling domain"/>
    <property type="match status" value="1"/>
</dbReference>
<dbReference type="Proteomes" id="UP000248148">
    <property type="component" value="Unassembled WGS sequence"/>
</dbReference>
<feature type="transmembrane region" description="Helical" evidence="4">
    <location>
        <begin position="37"/>
        <end position="55"/>
    </location>
</feature>
<name>A0A318TDR8_9BRAD</name>
<evidence type="ECO:0000256" key="3">
    <source>
        <dbReference type="PROSITE-ProRule" id="PRU00284"/>
    </source>
</evidence>
<organism evidence="7 8">
    <name type="scientific">Rhodopseudomonas faecalis</name>
    <dbReference type="NCBI Taxonomy" id="99655"/>
    <lineage>
        <taxon>Bacteria</taxon>
        <taxon>Pseudomonadati</taxon>
        <taxon>Pseudomonadota</taxon>
        <taxon>Alphaproteobacteria</taxon>
        <taxon>Hyphomicrobiales</taxon>
        <taxon>Nitrobacteraceae</taxon>
        <taxon>Rhodopseudomonas</taxon>
    </lineage>
</organism>
<accession>A0A318TDR8</accession>
<evidence type="ECO:0000256" key="4">
    <source>
        <dbReference type="SAM" id="Phobius"/>
    </source>
</evidence>
<dbReference type="SMART" id="SM00283">
    <property type="entry name" value="MA"/>
    <property type="match status" value="1"/>
</dbReference>
<dbReference type="PROSITE" id="PS50885">
    <property type="entry name" value="HAMP"/>
    <property type="match status" value="1"/>
</dbReference>
<dbReference type="EMBL" id="QJTI01000009">
    <property type="protein sequence ID" value="PYF02904.1"/>
    <property type="molecule type" value="Genomic_DNA"/>
</dbReference>
<dbReference type="GO" id="GO:0007165">
    <property type="term" value="P:signal transduction"/>
    <property type="evidence" value="ECO:0007669"/>
    <property type="project" value="UniProtKB-KW"/>
</dbReference>
<evidence type="ECO:0000256" key="2">
    <source>
        <dbReference type="ARBA" id="ARBA00029447"/>
    </source>
</evidence>
<keyword evidence="1 3" id="KW-0807">Transducer</keyword>
<keyword evidence="4" id="KW-0472">Membrane</keyword>
<protein>
    <submittedName>
        <fullName evidence="7">Methyl-accepting chemotaxis sensory transducer</fullName>
    </submittedName>
</protein>
<evidence type="ECO:0000256" key="1">
    <source>
        <dbReference type="ARBA" id="ARBA00023224"/>
    </source>
</evidence>
<comment type="caution">
    <text evidence="7">The sequence shown here is derived from an EMBL/GenBank/DDBJ whole genome shotgun (WGS) entry which is preliminary data.</text>
</comment>
<feature type="domain" description="Methyl-accepting transducer" evidence="5">
    <location>
        <begin position="177"/>
        <end position="399"/>
    </location>
</feature>
<dbReference type="Pfam" id="PF00015">
    <property type="entry name" value="MCPsignal"/>
    <property type="match status" value="1"/>
</dbReference>
<dbReference type="OrthoDB" id="5179380at2"/>
<feature type="domain" description="HAMP" evidence="6">
    <location>
        <begin position="55"/>
        <end position="108"/>
    </location>
</feature>
<dbReference type="InterPro" id="IPR003660">
    <property type="entry name" value="HAMP_dom"/>
</dbReference>
<dbReference type="Gene3D" id="1.10.287.950">
    <property type="entry name" value="Methyl-accepting chemotaxis protein"/>
    <property type="match status" value="1"/>
</dbReference>
<gene>
    <name evidence="7" type="ORF">BJ122_10935</name>
</gene>
<evidence type="ECO:0000259" key="5">
    <source>
        <dbReference type="PROSITE" id="PS50111"/>
    </source>
</evidence>
<dbReference type="GO" id="GO:0006935">
    <property type="term" value="P:chemotaxis"/>
    <property type="evidence" value="ECO:0007669"/>
    <property type="project" value="InterPro"/>
</dbReference>
<comment type="similarity">
    <text evidence="2">Belongs to the methyl-accepting chemotaxis (MCP) protein family.</text>
</comment>
<evidence type="ECO:0000313" key="7">
    <source>
        <dbReference type="EMBL" id="PYF02904.1"/>
    </source>
</evidence>
<dbReference type="InterPro" id="IPR004090">
    <property type="entry name" value="Chemotax_Me-accpt_rcpt"/>
</dbReference>
<feature type="transmembrane region" description="Helical" evidence="4">
    <location>
        <begin position="12"/>
        <end position="31"/>
    </location>
</feature>
<sequence>MTSLSSLSKIGIGLAIAAAGVVLAAGSALAGIFNLQIVALVAALAGLGLALSGLLRLNAALAEVTTVCARLSKGDFEARLQGCREHGKFGLMRESFNDMIDRCDAFVREAGAAMAAVRDNKYYRHILPQGLHGSLRIASQTMNEAMQVIERRVAAFNANTDRFEGAISEVIETVSSASGNMGTTAGSLGRGATATRERANAVSAASHQAAANMETVAAATAELSGAAHEISQNVSRSAQIARDAVEQVEQARQTVGSLNTATDRIGSIVELIEEIASQTNLLALNATIEAARAGEAGRGFSVVAQEVKSLAAQTARATQDIVVSINEVQTTTKAAVDAISMIGGAIGQVDEITQRVAEGVQAQTLATGEVARNIEQAFAGIREISGNIQAVSADAGETEQHAETTLRASGTLAEQSTSLGEAVREFLRSLRQGPRAERAA</sequence>
<reference evidence="7 8" key="1">
    <citation type="submission" date="2018-06" db="EMBL/GenBank/DDBJ databases">
        <title>Genomic Encyclopedia of Archaeal and Bacterial Type Strains, Phase II (KMG-II): from individual species to whole genera.</title>
        <authorList>
            <person name="Goeker M."/>
        </authorList>
    </citation>
    <scope>NUCLEOTIDE SEQUENCE [LARGE SCALE GENOMIC DNA]</scope>
    <source>
        <strain evidence="7 8">JCM 11668</strain>
    </source>
</reference>
<dbReference type="PROSITE" id="PS50111">
    <property type="entry name" value="CHEMOTAXIS_TRANSDUC_2"/>
    <property type="match status" value="1"/>
</dbReference>
<dbReference type="PANTHER" id="PTHR32089">
    <property type="entry name" value="METHYL-ACCEPTING CHEMOTAXIS PROTEIN MCPB"/>
    <property type="match status" value="1"/>
</dbReference>
<keyword evidence="8" id="KW-1185">Reference proteome</keyword>
<keyword evidence="4" id="KW-1133">Transmembrane helix</keyword>